<dbReference type="GO" id="GO:0016620">
    <property type="term" value="F:oxidoreductase activity, acting on the aldehyde or oxo group of donors, NAD or NADP as acceptor"/>
    <property type="evidence" value="ECO:0007669"/>
    <property type="project" value="InterPro"/>
</dbReference>
<reference evidence="4 5" key="1">
    <citation type="submission" date="2015-02" db="EMBL/GenBank/DDBJ databases">
        <title>Single-cell genomics of uncultivated deep-branching MTB reveals a conserved set of magnetosome genes.</title>
        <authorList>
            <person name="Kolinko S."/>
            <person name="Richter M."/>
            <person name="Glockner F.O."/>
            <person name="Brachmann A."/>
            <person name="Schuler D."/>
        </authorList>
    </citation>
    <scope>NUCLEOTIDE SEQUENCE [LARGE SCALE GENOMIC DNA]</scope>
    <source>
        <strain evidence="4">SKK-01</strain>
    </source>
</reference>
<evidence type="ECO:0000256" key="1">
    <source>
        <dbReference type="ARBA" id="ARBA00009986"/>
    </source>
</evidence>
<feature type="domain" description="Aldehyde dehydrogenase" evidence="3">
    <location>
        <begin position="57"/>
        <end position="514"/>
    </location>
</feature>
<protein>
    <submittedName>
        <fullName evidence="4">Succinate-semialdehyde dehydrogenase</fullName>
    </submittedName>
</protein>
<evidence type="ECO:0000256" key="2">
    <source>
        <dbReference type="ARBA" id="ARBA00023002"/>
    </source>
</evidence>
<proteinExistence type="inferred from homology"/>
<dbReference type="Gene3D" id="3.40.309.10">
    <property type="entry name" value="Aldehyde Dehydrogenase, Chain A, domain 2"/>
    <property type="match status" value="1"/>
</dbReference>
<sequence length="522" mass="58467">MHFYKLLIGGKDIDTGVYEYLPYADKAISDFKKTRRIILLLKQDRDAASELGIDVDEYIFARYSAGDETSNKQAIEAAYKASQIFKHFPVSVRKNILNDIHKNLLEKKEELLKLFVIEGHPYKLAEWEFSGMEKVVEEDAVNFFKSALWGIAGITNEERAYISRRPDGVLCVCPPKNAAASNSMIAVLALLAGNTIIIKPPLHLPISTIYLWREIIWKAVKDNGGPDGVINIVLGNSKVIMDEWLASPFVNDVLFFGPSDKGLEMGQAIYSAGKKPILELSGSDFLVVWKDADLEKTVTALKDAFLGSTQICMVPKAALIHADVFKKFSGMFVDEVKKMKVGLPSSPDTCLTPVLKIKEFYEFLDDALIKGAHVFHGGSRIDYNGEDKEDGAYITPTAIGIDYGEGNIWDFKCVREENFFPLLPLICVSGKSDEDIFNKIVNTINCNEYGLRVSVWVRSAFYLRRFVKFIDNSGLLRINSRHVGFSPFLSTHGGTRKTGGPYGEMNYIWQKTTHLQGITIAR</sequence>
<accession>A0A0F0CS80</accession>
<gene>
    <name evidence="4" type="ORF">OMAG_001301</name>
</gene>
<dbReference type="InterPro" id="IPR015590">
    <property type="entry name" value="Aldehyde_DH_dom"/>
</dbReference>
<keyword evidence="2" id="KW-0560">Oxidoreductase</keyword>
<dbReference type="PANTHER" id="PTHR43353:SF5">
    <property type="entry name" value="SUCCINATE-SEMIALDEHYDE DEHYDROGENASE, MITOCHONDRIAL"/>
    <property type="match status" value="1"/>
</dbReference>
<dbReference type="EMBL" id="JYNY01000249">
    <property type="protein sequence ID" value="KJJ84854.1"/>
    <property type="molecule type" value="Genomic_DNA"/>
</dbReference>
<name>A0A0F0CS80_9BACT</name>
<dbReference type="Proteomes" id="UP000033428">
    <property type="component" value="Unassembled WGS sequence"/>
</dbReference>
<dbReference type="InterPro" id="IPR016162">
    <property type="entry name" value="Ald_DH_N"/>
</dbReference>
<evidence type="ECO:0000313" key="5">
    <source>
        <dbReference type="Proteomes" id="UP000033428"/>
    </source>
</evidence>
<organism evidence="4 5">
    <name type="scientific">Candidatus Omnitrophus magneticus</name>
    <dbReference type="NCBI Taxonomy" id="1609969"/>
    <lineage>
        <taxon>Bacteria</taxon>
        <taxon>Pseudomonadati</taxon>
        <taxon>Candidatus Omnitrophota</taxon>
        <taxon>Candidatus Omnitrophus</taxon>
    </lineage>
</organism>
<dbReference type="PANTHER" id="PTHR43353">
    <property type="entry name" value="SUCCINATE-SEMIALDEHYDE DEHYDROGENASE, MITOCHONDRIAL"/>
    <property type="match status" value="1"/>
</dbReference>
<dbReference type="InterPro" id="IPR016161">
    <property type="entry name" value="Ald_DH/histidinol_DH"/>
</dbReference>
<dbReference type="AlphaFoldDB" id="A0A0F0CS80"/>
<dbReference type="Gene3D" id="3.40.605.10">
    <property type="entry name" value="Aldehyde Dehydrogenase, Chain A, domain 1"/>
    <property type="match status" value="1"/>
</dbReference>
<evidence type="ECO:0000259" key="3">
    <source>
        <dbReference type="Pfam" id="PF00171"/>
    </source>
</evidence>
<comment type="similarity">
    <text evidence="1">Belongs to the aldehyde dehydrogenase family.</text>
</comment>
<dbReference type="Pfam" id="PF00171">
    <property type="entry name" value="Aldedh"/>
    <property type="match status" value="1"/>
</dbReference>
<evidence type="ECO:0000313" key="4">
    <source>
        <dbReference type="EMBL" id="KJJ84854.1"/>
    </source>
</evidence>
<dbReference type="InterPro" id="IPR050740">
    <property type="entry name" value="Aldehyde_DH_Superfamily"/>
</dbReference>
<dbReference type="InterPro" id="IPR016163">
    <property type="entry name" value="Ald_DH_C"/>
</dbReference>
<dbReference type="SUPFAM" id="SSF53720">
    <property type="entry name" value="ALDH-like"/>
    <property type="match status" value="1"/>
</dbReference>
<comment type="caution">
    <text evidence="4">The sequence shown here is derived from an EMBL/GenBank/DDBJ whole genome shotgun (WGS) entry which is preliminary data.</text>
</comment>
<keyword evidence="5" id="KW-1185">Reference proteome</keyword>